<organism evidence="1 2">
    <name type="scientific">Hyperthermus butylicus (strain DSM 5456 / JCM 9403 / PLM1-5)</name>
    <dbReference type="NCBI Taxonomy" id="415426"/>
    <lineage>
        <taxon>Archaea</taxon>
        <taxon>Thermoproteota</taxon>
        <taxon>Thermoprotei</taxon>
        <taxon>Desulfurococcales</taxon>
        <taxon>Pyrodictiaceae</taxon>
        <taxon>Hyperthermus</taxon>
    </lineage>
</organism>
<dbReference type="RefSeq" id="WP_011821222.1">
    <property type="nucleotide sequence ID" value="NC_008818.1"/>
</dbReference>
<evidence type="ECO:0000313" key="1">
    <source>
        <dbReference type="EMBL" id="ABM79905.1"/>
    </source>
</evidence>
<protein>
    <submittedName>
        <fullName evidence="1">Uncharacterized protein</fullName>
    </submittedName>
</protein>
<dbReference type="EnsemblBacteria" id="ABM79905">
    <property type="protein sequence ID" value="ABM79905"/>
    <property type="gene ID" value="Hbut_0027"/>
</dbReference>
<dbReference type="AlphaFoldDB" id="A2BIU9"/>
<dbReference type="KEGG" id="hbu:Hbut_0027"/>
<dbReference type="Proteomes" id="UP000002593">
    <property type="component" value="Chromosome"/>
</dbReference>
<dbReference type="EMBL" id="CP000493">
    <property type="protein sequence ID" value="ABM79905.1"/>
    <property type="molecule type" value="Genomic_DNA"/>
</dbReference>
<proteinExistence type="predicted"/>
<sequence length="244" mass="26281">MPQVEAGSKVILIEDIIRRPELVRSITTSGLANDCRCFITDSPFVAVVERQGFIVEQVIGVGSIICSPDCRVTEESARIHAPTWGYGRFIGGRCIVGGDADEILLTLKTLGYEVDVVGFNEFFEKLFREKVNGVLYLSAFSGDLAVNEEGGRCGTLYSFNPLHPAGVFGKPTSSACVDRIYSVAGPFAKYLAPVLGIDGRPIIYSVRGIGDGIVIGYEYLSSSGILATAGWLGVLYACGSEREY</sequence>
<dbReference type="eggNOG" id="arCOG12290">
    <property type="taxonomic scope" value="Archaea"/>
</dbReference>
<reference evidence="1 2" key="1">
    <citation type="journal article" date="2007" name="Archaea">
        <title>The genome of Hyperthermus butylicus: a sulfur-reducing, peptide fermenting, neutrophilic Crenarchaeote growing up to 108 degrees C.</title>
        <authorList>
            <person name="Brugger K."/>
            <person name="Chen L."/>
            <person name="Stark M."/>
            <person name="Zibat A."/>
            <person name="Redder P."/>
            <person name="Ruepp A."/>
            <person name="Awayez M."/>
            <person name="She Q."/>
            <person name="Garrett R.A."/>
            <person name="Klenk H.P."/>
        </authorList>
    </citation>
    <scope>NUCLEOTIDE SEQUENCE [LARGE SCALE GENOMIC DNA]</scope>
    <source>
        <strain evidence="2">DSM 5456 / JCM 9403 / PLM1-5</strain>
    </source>
</reference>
<gene>
    <name evidence="1" type="ordered locus">Hbut_0027</name>
</gene>
<dbReference type="OrthoDB" id="15154at2157"/>
<dbReference type="GeneID" id="4782204"/>
<dbReference type="HOGENOM" id="CLU_1136042_0_0_2"/>
<evidence type="ECO:0000313" key="2">
    <source>
        <dbReference type="Proteomes" id="UP000002593"/>
    </source>
</evidence>
<accession>A2BIU9</accession>
<name>A2BIU9_HYPBU</name>
<keyword evidence="2" id="KW-1185">Reference proteome</keyword>
<dbReference type="STRING" id="415426.Hbut_0027"/>